<evidence type="ECO:0000259" key="1">
    <source>
        <dbReference type="Pfam" id="PF00483"/>
    </source>
</evidence>
<dbReference type="InterPro" id="IPR013446">
    <property type="entry name" value="G1P_cyt_trans-like"/>
</dbReference>
<dbReference type="PANTHER" id="PTHR47183:SF1">
    <property type="entry name" value="GLUCOSE-1-PHOSPHATE CYTIDYLYLTRANSFERASE"/>
    <property type="match status" value="1"/>
</dbReference>
<reference evidence="2" key="1">
    <citation type="submission" date="2020-05" db="EMBL/GenBank/DDBJ databases">
        <authorList>
            <person name="Chiriac C."/>
            <person name="Salcher M."/>
            <person name="Ghai R."/>
            <person name="Kavagutti S V."/>
        </authorList>
    </citation>
    <scope>NUCLEOTIDE SEQUENCE</scope>
</reference>
<dbReference type="AlphaFoldDB" id="A0A6J6BS07"/>
<protein>
    <submittedName>
        <fullName evidence="2">Unannotated protein</fullName>
    </submittedName>
</protein>
<dbReference type="Gene3D" id="3.90.550.10">
    <property type="entry name" value="Spore Coat Polysaccharide Biosynthesis Protein SpsA, Chain A"/>
    <property type="match status" value="1"/>
</dbReference>
<sequence>MKTVLLCGGFGTRIRDVADDIPKPLIKVGEMPILWHLMGYYADFGFSEFVLCLGYKSETVVDFFRKQNGELTQLPTKPELSNIHEFKGLINRNNCVVKLVDTGLEAMTGARLRKIQQLIGDETFMLSYGDGLSDVDLGKLVKHHQDNKKFLTVTGVRPPSRFGELQVDDTNNVTGFNEKPQASGGRISGGFFVCEPNVFDYLEPREDLVFEKEPIQKIVHESQMTMYPHDEFWQCMDTYRDWELLNQMFKSGKAPWVRS</sequence>
<accession>A0A6J6BS07</accession>
<proteinExistence type="predicted"/>
<feature type="domain" description="Nucleotidyl transferase" evidence="1">
    <location>
        <begin position="2"/>
        <end position="233"/>
    </location>
</feature>
<dbReference type="InterPro" id="IPR005835">
    <property type="entry name" value="NTP_transferase_dom"/>
</dbReference>
<dbReference type="SUPFAM" id="SSF53448">
    <property type="entry name" value="Nucleotide-diphospho-sugar transferases"/>
    <property type="match status" value="1"/>
</dbReference>
<organism evidence="2">
    <name type="scientific">freshwater metagenome</name>
    <dbReference type="NCBI Taxonomy" id="449393"/>
    <lineage>
        <taxon>unclassified sequences</taxon>
        <taxon>metagenomes</taxon>
        <taxon>ecological metagenomes</taxon>
    </lineage>
</organism>
<dbReference type="InterPro" id="IPR029044">
    <property type="entry name" value="Nucleotide-diphossugar_trans"/>
</dbReference>
<dbReference type="Pfam" id="PF00483">
    <property type="entry name" value="NTP_transferase"/>
    <property type="match status" value="1"/>
</dbReference>
<name>A0A6J6BS07_9ZZZZ</name>
<gene>
    <name evidence="2" type="ORF">UFOPK1353_00951</name>
</gene>
<dbReference type="EMBL" id="CAEZSE010000170">
    <property type="protein sequence ID" value="CAB4541505.1"/>
    <property type="molecule type" value="Genomic_DNA"/>
</dbReference>
<dbReference type="PANTHER" id="PTHR47183">
    <property type="entry name" value="GLUCOSE-1-PHOSPHATE CYTIDYLYLTRANSFERASE-RELATED"/>
    <property type="match status" value="1"/>
</dbReference>
<dbReference type="GO" id="GO:0047343">
    <property type="term" value="F:glucose-1-phosphate cytidylyltransferase activity"/>
    <property type="evidence" value="ECO:0007669"/>
    <property type="project" value="InterPro"/>
</dbReference>
<evidence type="ECO:0000313" key="2">
    <source>
        <dbReference type="EMBL" id="CAB4541505.1"/>
    </source>
</evidence>